<feature type="transmembrane region" description="Helical" evidence="1">
    <location>
        <begin position="27"/>
        <end position="48"/>
    </location>
</feature>
<dbReference type="Proteomes" id="UP000009168">
    <property type="component" value="Unassembled WGS sequence"/>
</dbReference>
<gene>
    <name evidence="2" type="ORF">TTHERM_000456708</name>
</gene>
<sequence length="715" mass="84161">MIFKKIDIFSETFLFNIDKDQRKQKTILGAFFSIITIITCISYLVFLIHEYINNQIDPNYNSQVLISPTPVSLTLTEDLFAFKYQYQSMSIEEYQVQQNKTYLVIMVYFQSVNGTQNQAFPLNYYQCQNVNLIGYNCIDFTSLQDKFTLTMDNINNIYTQIYIGVYGCNDIDSLKTTIPDNCANQDDIENLVNTGNSYLAIKYFTQQYQIQQKNKQTYYNSVLLYALGNQVISNQISIQKQMTNLKEGLIFQTSSTFSSPMSFSQQTLTIDREYSIQKLQMSGYLQIGLLADIEVKYISIQYPSITSILAEVNSLYSLFMIIGLLFRKRAQKILNKKLFLLFLQNQYQDTYEKILQYNKLFQQNQGIYFQKEANDEPGDEKEDFKNSQNYKIPIFQTNLNGFQFFKGSNQIKFEEHFKLENKDQLFQAQQEQNDFQQQQISTESSQIKKKQLNQSIITKSKQDFFKDSPLQMPKIKQNLQSINQLNQPQPSQDQKYQGQSITNSKLNYIKESPLQIQKRKKSQFTIGYLNQPQSQGLQQNKQPNQDTQIQNNQLSQYYFDKLKALQNLKLLRKVKKLLFKKGNKNKQDDLNYQTRKNLEDKFNSEIDIFNLYKDIIFLKKAIMILLSKDQLAALQLVGCQIDSYYQQQQEVKQEQRIQNRIRKKNYYEKQLSILQSQELQCKHIKSYLEKCNNSINLSEVDQRIISSIIRNQNQS</sequence>
<reference evidence="3" key="1">
    <citation type="journal article" date="2006" name="PLoS Biol.">
        <title>Macronuclear genome sequence of the ciliate Tetrahymena thermophila, a model eukaryote.</title>
        <authorList>
            <person name="Eisen J.A."/>
            <person name="Coyne R.S."/>
            <person name="Wu M."/>
            <person name="Wu D."/>
            <person name="Thiagarajan M."/>
            <person name="Wortman J.R."/>
            <person name="Badger J.H."/>
            <person name="Ren Q."/>
            <person name="Amedeo P."/>
            <person name="Jones K.M."/>
            <person name="Tallon L.J."/>
            <person name="Delcher A.L."/>
            <person name="Salzberg S.L."/>
            <person name="Silva J.C."/>
            <person name="Haas B.J."/>
            <person name="Majoros W.H."/>
            <person name="Farzad M."/>
            <person name="Carlton J.M."/>
            <person name="Smith R.K. Jr."/>
            <person name="Garg J."/>
            <person name="Pearlman R.E."/>
            <person name="Karrer K.M."/>
            <person name="Sun L."/>
            <person name="Manning G."/>
            <person name="Elde N.C."/>
            <person name="Turkewitz A.P."/>
            <person name="Asai D.J."/>
            <person name="Wilkes D.E."/>
            <person name="Wang Y."/>
            <person name="Cai H."/>
            <person name="Collins K."/>
            <person name="Stewart B.A."/>
            <person name="Lee S.R."/>
            <person name="Wilamowska K."/>
            <person name="Weinberg Z."/>
            <person name="Ruzzo W.L."/>
            <person name="Wloga D."/>
            <person name="Gaertig J."/>
            <person name="Frankel J."/>
            <person name="Tsao C.-C."/>
            <person name="Gorovsky M.A."/>
            <person name="Keeling P.J."/>
            <person name="Waller R.F."/>
            <person name="Patron N.J."/>
            <person name="Cherry J.M."/>
            <person name="Stover N.A."/>
            <person name="Krieger C.J."/>
            <person name="del Toro C."/>
            <person name="Ryder H.F."/>
            <person name="Williamson S.C."/>
            <person name="Barbeau R.A."/>
            <person name="Hamilton E.P."/>
            <person name="Orias E."/>
        </authorList>
    </citation>
    <scope>NUCLEOTIDE SEQUENCE [LARGE SCALE GENOMIC DNA]</scope>
    <source>
        <strain evidence="3">SB210</strain>
    </source>
</reference>
<keyword evidence="1" id="KW-1133">Transmembrane helix</keyword>
<dbReference type="EMBL" id="GG662464">
    <property type="protein sequence ID" value="EWS71979.1"/>
    <property type="molecule type" value="Genomic_DNA"/>
</dbReference>
<dbReference type="RefSeq" id="XP_012655479.1">
    <property type="nucleotide sequence ID" value="XM_012800025.1"/>
</dbReference>
<keyword evidence="3" id="KW-1185">Reference proteome</keyword>
<name>W7XGF8_TETTS</name>
<keyword evidence="1" id="KW-0812">Transmembrane</keyword>
<evidence type="ECO:0000313" key="2">
    <source>
        <dbReference type="EMBL" id="EWS71979.1"/>
    </source>
</evidence>
<dbReference type="InParanoid" id="W7XGF8"/>
<evidence type="ECO:0000256" key="1">
    <source>
        <dbReference type="SAM" id="Phobius"/>
    </source>
</evidence>
<dbReference type="GeneID" id="24439070"/>
<organism evidence="2 3">
    <name type="scientific">Tetrahymena thermophila (strain SB210)</name>
    <dbReference type="NCBI Taxonomy" id="312017"/>
    <lineage>
        <taxon>Eukaryota</taxon>
        <taxon>Sar</taxon>
        <taxon>Alveolata</taxon>
        <taxon>Ciliophora</taxon>
        <taxon>Intramacronucleata</taxon>
        <taxon>Oligohymenophorea</taxon>
        <taxon>Hymenostomatida</taxon>
        <taxon>Tetrahymenina</taxon>
        <taxon>Tetrahymenidae</taxon>
        <taxon>Tetrahymena</taxon>
    </lineage>
</organism>
<protein>
    <submittedName>
        <fullName evidence="2">AMP-binding enzyme family protein</fullName>
    </submittedName>
</protein>
<dbReference type="KEGG" id="tet:TTHERM_000456708"/>
<evidence type="ECO:0000313" key="3">
    <source>
        <dbReference type="Proteomes" id="UP000009168"/>
    </source>
</evidence>
<accession>W7XGF8</accession>
<dbReference type="AlphaFoldDB" id="W7XGF8"/>
<keyword evidence="1" id="KW-0472">Membrane</keyword>
<proteinExistence type="predicted"/>